<sequence length="177" mass="19829">MNHKDLQVMLDSGRELPFPDGILINGKRSPDRADFTVEQGDETLAAWHVDSNHICGLCLIKVWLPKPSEKRKEMELGTWSEESRDSYNLVDAISRCTVQYDPDSPRLKRPISNSAPFPSQGRAAAHELSRNFSTRHTRPSPARRARRPPELRGSAPVIQPRQKAGSYPTAIYGTGRG</sequence>
<protein>
    <submittedName>
        <fullName evidence="2">Uncharacterized protein</fullName>
    </submittedName>
</protein>
<dbReference type="OrthoDB" id="2121828at2759"/>
<organism evidence="2 3">
    <name type="scientific">Panicum miliaceum</name>
    <name type="common">Proso millet</name>
    <name type="synonym">Broomcorn millet</name>
    <dbReference type="NCBI Taxonomy" id="4540"/>
    <lineage>
        <taxon>Eukaryota</taxon>
        <taxon>Viridiplantae</taxon>
        <taxon>Streptophyta</taxon>
        <taxon>Embryophyta</taxon>
        <taxon>Tracheophyta</taxon>
        <taxon>Spermatophyta</taxon>
        <taxon>Magnoliopsida</taxon>
        <taxon>Liliopsida</taxon>
        <taxon>Poales</taxon>
        <taxon>Poaceae</taxon>
        <taxon>PACMAD clade</taxon>
        <taxon>Panicoideae</taxon>
        <taxon>Panicodae</taxon>
        <taxon>Paniceae</taxon>
        <taxon>Panicinae</taxon>
        <taxon>Panicum</taxon>
        <taxon>Panicum sect. Panicum</taxon>
    </lineage>
</organism>
<gene>
    <name evidence="2" type="ORF">C2845_PM15G17660</name>
</gene>
<feature type="compositionally biased region" description="Basic residues" evidence="1">
    <location>
        <begin position="133"/>
        <end position="146"/>
    </location>
</feature>
<keyword evidence="3" id="KW-1185">Reference proteome</keyword>
<name>A0A3L6Q800_PANMI</name>
<evidence type="ECO:0000313" key="2">
    <source>
        <dbReference type="EMBL" id="RLM74804.1"/>
    </source>
</evidence>
<evidence type="ECO:0000313" key="3">
    <source>
        <dbReference type="Proteomes" id="UP000275267"/>
    </source>
</evidence>
<proteinExistence type="predicted"/>
<feature type="region of interest" description="Disordered" evidence="1">
    <location>
        <begin position="101"/>
        <end position="177"/>
    </location>
</feature>
<dbReference type="Proteomes" id="UP000275267">
    <property type="component" value="Unassembled WGS sequence"/>
</dbReference>
<accession>A0A3L6Q800</accession>
<reference evidence="3" key="1">
    <citation type="journal article" date="2019" name="Nat. Commun.">
        <title>The genome of broomcorn millet.</title>
        <authorList>
            <person name="Zou C."/>
            <person name="Miki D."/>
            <person name="Li D."/>
            <person name="Tang Q."/>
            <person name="Xiao L."/>
            <person name="Rajput S."/>
            <person name="Deng P."/>
            <person name="Jia W."/>
            <person name="Huang R."/>
            <person name="Zhang M."/>
            <person name="Sun Y."/>
            <person name="Hu J."/>
            <person name="Fu X."/>
            <person name="Schnable P.S."/>
            <person name="Li F."/>
            <person name="Zhang H."/>
            <person name="Feng B."/>
            <person name="Zhu X."/>
            <person name="Liu R."/>
            <person name="Schnable J.C."/>
            <person name="Zhu J.-K."/>
            <person name="Zhang H."/>
        </authorList>
    </citation>
    <scope>NUCLEOTIDE SEQUENCE [LARGE SCALE GENOMIC DNA]</scope>
</reference>
<dbReference type="EMBL" id="PQIB02000013">
    <property type="protein sequence ID" value="RLM74804.1"/>
    <property type="molecule type" value="Genomic_DNA"/>
</dbReference>
<dbReference type="STRING" id="4540.A0A3L6Q800"/>
<dbReference type="AlphaFoldDB" id="A0A3L6Q800"/>
<evidence type="ECO:0000256" key="1">
    <source>
        <dbReference type="SAM" id="MobiDB-lite"/>
    </source>
</evidence>
<comment type="caution">
    <text evidence="2">The sequence shown here is derived from an EMBL/GenBank/DDBJ whole genome shotgun (WGS) entry which is preliminary data.</text>
</comment>